<keyword evidence="7" id="KW-0998">Cell outer membrane</keyword>
<evidence type="ECO:0000256" key="4">
    <source>
        <dbReference type="ARBA" id="ARBA00022452"/>
    </source>
</evidence>
<dbReference type="KEGG" id="arac:E0W69_005215"/>
<evidence type="ECO:0000313" key="10">
    <source>
        <dbReference type="Proteomes" id="UP000292424"/>
    </source>
</evidence>
<evidence type="ECO:0000256" key="5">
    <source>
        <dbReference type="ARBA" id="ARBA00022692"/>
    </source>
</evidence>
<sequence>MKKIVFIPCFFLSVAAHAQQVQIHSLAELLRYADSNAIVLKSSVLQQDISVSKQQESKSYLYPNVTGTSGFNDNLTLQPTLVPEQLFNSSAPDGSFKEMKFGKQYMYSAGLQAQWNFLDFQKKFASKTAALQVKADQSNTQRARFNTYNQLASTYYSILMDKDALLIYKKNKAVSTEILSNAKEKYSKGIISEADFNEAAMQNLKNERDVASTQQDIETLYRQLQTQLNLTEIVVVSFEDSNGNNTPQTDITFLWATHPEVAWQQTQVDLAHASLKESKALRLPSLSANYAYNYNWAMTGFVDFSNASHLPQQYVGLKLNVPIFNGFSTKQKIAQSQFAVQQQELQLENIKITEAKQDEILVIQYRQSVDKLQKNKVILDLQDKTDFHYANQYKSGLISLDVRLTKYKDLLSAQNDYLQSLADYRLSTYKLYIRQLNYQPLSNE</sequence>
<dbReference type="Proteomes" id="UP000292424">
    <property type="component" value="Chromosome"/>
</dbReference>
<dbReference type="PANTHER" id="PTHR30026">
    <property type="entry name" value="OUTER MEMBRANE PROTEIN TOLC"/>
    <property type="match status" value="1"/>
</dbReference>
<feature type="signal peptide" evidence="8">
    <location>
        <begin position="1"/>
        <end position="18"/>
    </location>
</feature>
<name>A0A5P2G0B6_9BACT</name>
<dbReference type="Pfam" id="PF02321">
    <property type="entry name" value="OEP"/>
    <property type="match status" value="1"/>
</dbReference>
<dbReference type="PANTHER" id="PTHR30026:SF20">
    <property type="entry name" value="OUTER MEMBRANE PROTEIN TOLC"/>
    <property type="match status" value="1"/>
</dbReference>
<accession>A0A5P2G0B6</accession>
<protein>
    <submittedName>
        <fullName evidence="9">TolC family protein</fullName>
    </submittedName>
</protein>
<evidence type="ECO:0000256" key="1">
    <source>
        <dbReference type="ARBA" id="ARBA00004442"/>
    </source>
</evidence>
<comment type="similarity">
    <text evidence="2">Belongs to the outer membrane factor (OMF) (TC 1.B.17) family.</text>
</comment>
<dbReference type="GO" id="GO:0009279">
    <property type="term" value="C:cell outer membrane"/>
    <property type="evidence" value="ECO:0007669"/>
    <property type="project" value="UniProtKB-SubCell"/>
</dbReference>
<dbReference type="Gene3D" id="1.20.1600.10">
    <property type="entry name" value="Outer membrane efflux proteins (OEP)"/>
    <property type="match status" value="1"/>
</dbReference>
<dbReference type="SUPFAM" id="SSF56954">
    <property type="entry name" value="Outer membrane efflux proteins (OEP)"/>
    <property type="match status" value="1"/>
</dbReference>
<reference evidence="9 10" key="1">
    <citation type="submission" date="2019-09" db="EMBL/GenBank/DDBJ databases">
        <title>Complete genome sequence of Arachidicoccus sp. B3-10 isolated from apple orchard soil.</title>
        <authorList>
            <person name="Kim H.S."/>
            <person name="Han K.-I."/>
            <person name="Suh M.K."/>
            <person name="Lee K.C."/>
            <person name="Eom M.K."/>
            <person name="Kim J.-S."/>
            <person name="Kang S.W."/>
            <person name="Sin Y."/>
            <person name="Lee J.-S."/>
        </authorList>
    </citation>
    <scope>NUCLEOTIDE SEQUENCE [LARGE SCALE GENOMIC DNA]</scope>
    <source>
        <strain evidence="9 10">B3-10</strain>
    </source>
</reference>
<dbReference type="GO" id="GO:0015562">
    <property type="term" value="F:efflux transmembrane transporter activity"/>
    <property type="evidence" value="ECO:0007669"/>
    <property type="project" value="InterPro"/>
</dbReference>
<evidence type="ECO:0000256" key="2">
    <source>
        <dbReference type="ARBA" id="ARBA00007613"/>
    </source>
</evidence>
<dbReference type="EMBL" id="CP044016">
    <property type="protein sequence ID" value="QES88088.1"/>
    <property type="molecule type" value="Genomic_DNA"/>
</dbReference>
<keyword evidence="8" id="KW-0732">Signal</keyword>
<evidence type="ECO:0000313" key="9">
    <source>
        <dbReference type="EMBL" id="QES88088.1"/>
    </source>
</evidence>
<evidence type="ECO:0000256" key="3">
    <source>
        <dbReference type="ARBA" id="ARBA00022448"/>
    </source>
</evidence>
<organism evidence="9 10">
    <name type="scientific">Rhizosphaericola mali</name>
    <dbReference type="NCBI Taxonomy" id="2545455"/>
    <lineage>
        <taxon>Bacteria</taxon>
        <taxon>Pseudomonadati</taxon>
        <taxon>Bacteroidota</taxon>
        <taxon>Chitinophagia</taxon>
        <taxon>Chitinophagales</taxon>
        <taxon>Chitinophagaceae</taxon>
        <taxon>Rhizosphaericola</taxon>
    </lineage>
</organism>
<keyword evidence="6" id="KW-0472">Membrane</keyword>
<keyword evidence="3" id="KW-0813">Transport</keyword>
<dbReference type="RefSeq" id="WP_131328975.1">
    <property type="nucleotide sequence ID" value="NZ_CP044016.1"/>
</dbReference>
<keyword evidence="10" id="KW-1185">Reference proteome</keyword>
<feature type="chain" id="PRO_5024337271" evidence="8">
    <location>
        <begin position="19"/>
        <end position="444"/>
    </location>
</feature>
<gene>
    <name evidence="9" type="ORF">E0W69_005215</name>
</gene>
<dbReference type="InterPro" id="IPR051906">
    <property type="entry name" value="TolC-like"/>
</dbReference>
<comment type="subcellular location">
    <subcellularLocation>
        <location evidence="1">Cell outer membrane</location>
    </subcellularLocation>
</comment>
<dbReference type="GO" id="GO:0015288">
    <property type="term" value="F:porin activity"/>
    <property type="evidence" value="ECO:0007669"/>
    <property type="project" value="TreeGrafter"/>
</dbReference>
<proteinExistence type="inferred from homology"/>
<evidence type="ECO:0000256" key="6">
    <source>
        <dbReference type="ARBA" id="ARBA00023136"/>
    </source>
</evidence>
<evidence type="ECO:0000256" key="7">
    <source>
        <dbReference type="ARBA" id="ARBA00023237"/>
    </source>
</evidence>
<dbReference type="InterPro" id="IPR003423">
    <property type="entry name" value="OMP_efflux"/>
</dbReference>
<evidence type="ECO:0000256" key="8">
    <source>
        <dbReference type="SAM" id="SignalP"/>
    </source>
</evidence>
<keyword evidence="5" id="KW-0812">Transmembrane</keyword>
<dbReference type="GO" id="GO:1990281">
    <property type="term" value="C:efflux pump complex"/>
    <property type="evidence" value="ECO:0007669"/>
    <property type="project" value="TreeGrafter"/>
</dbReference>
<keyword evidence="4" id="KW-1134">Transmembrane beta strand</keyword>
<dbReference type="AlphaFoldDB" id="A0A5P2G0B6"/>
<dbReference type="OrthoDB" id="921552at2"/>